<dbReference type="AlphaFoldDB" id="A0A1R1YBP2"/>
<dbReference type="Proteomes" id="UP000187283">
    <property type="component" value="Unassembled WGS sequence"/>
</dbReference>
<name>A0A1R1YBP2_9FUNG</name>
<dbReference type="EMBL" id="LSSN01000371">
    <property type="protein sequence ID" value="OMJ24304.1"/>
    <property type="molecule type" value="Genomic_DNA"/>
</dbReference>
<evidence type="ECO:0000313" key="2">
    <source>
        <dbReference type="Proteomes" id="UP000187283"/>
    </source>
</evidence>
<evidence type="ECO:0000313" key="1">
    <source>
        <dbReference type="EMBL" id="OMJ24304.1"/>
    </source>
</evidence>
<keyword evidence="2" id="KW-1185">Reference proteome</keyword>
<protein>
    <submittedName>
        <fullName evidence="1">Uncharacterized protein</fullName>
    </submittedName>
</protein>
<feature type="non-terminal residue" evidence="1">
    <location>
        <position position="43"/>
    </location>
</feature>
<organism evidence="1 2">
    <name type="scientific">Smittium culicis</name>
    <dbReference type="NCBI Taxonomy" id="133412"/>
    <lineage>
        <taxon>Eukaryota</taxon>
        <taxon>Fungi</taxon>
        <taxon>Fungi incertae sedis</taxon>
        <taxon>Zoopagomycota</taxon>
        <taxon>Kickxellomycotina</taxon>
        <taxon>Harpellomycetes</taxon>
        <taxon>Harpellales</taxon>
        <taxon>Legeriomycetaceae</taxon>
        <taxon>Smittium</taxon>
    </lineage>
</organism>
<proteinExistence type="predicted"/>
<sequence length="43" mass="4614">MVLECGTNKVIARENSERTIVSFDLGSGVVFSYDNSSCSEDPG</sequence>
<comment type="caution">
    <text evidence="1">The sequence shown here is derived from an EMBL/GenBank/DDBJ whole genome shotgun (WGS) entry which is preliminary data.</text>
</comment>
<reference evidence="1 2" key="1">
    <citation type="submission" date="2017-01" db="EMBL/GenBank/DDBJ databases">
        <authorList>
            <person name="Mah S.A."/>
            <person name="Swanson W.J."/>
            <person name="Moy G.W."/>
            <person name="Vacquier V.D."/>
        </authorList>
    </citation>
    <scope>NUCLEOTIDE SEQUENCE [LARGE SCALE GENOMIC DNA]</scope>
    <source>
        <strain evidence="1 2">GSMNP</strain>
    </source>
</reference>
<gene>
    <name evidence="1" type="ORF">AYI70_g1670</name>
</gene>
<accession>A0A1R1YBP2</accession>